<evidence type="ECO:0000313" key="2">
    <source>
        <dbReference type="EMBL" id="GMI29937.1"/>
    </source>
</evidence>
<gene>
    <name evidence="2" type="ORF">TeGR_g13681</name>
</gene>
<evidence type="ECO:0000313" key="3">
    <source>
        <dbReference type="Proteomes" id="UP001165060"/>
    </source>
</evidence>
<sequence length="269" mass="28230">MSSSIKVPSPASVYRNTIPELPAPTVPPPKLSPSANSPLSNFPSSLSPHIIPQTASEPYLDIMVPADASVSRPFPHGASSGLPPGVGSSSAAAFARKFDDTVYVPALHHTGVRTGFSGAGARVGRNVKKAVRESFPAGDQRAVHSLKNTDVSRTVRGGATKGAGASGKRKGGGTKGRNVVLVSSFQGGVGVAGSSGSSVGTPPVGETSSFTYEDPFIDANGRQTTTKVHELIYSNRMKLPHAMRKTRYTQEILRQIKNDVQEFKSRIPI</sequence>
<name>A0ABQ6MPT2_9STRA</name>
<feature type="region of interest" description="Disordered" evidence="1">
    <location>
        <begin position="155"/>
        <end position="176"/>
    </location>
</feature>
<dbReference type="EMBL" id="BRYB01003071">
    <property type="protein sequence ID" value="GMI29937.1"/>
    <property type="molecule type" value="Genomic_DNA"/>
</dbReference>
<dbReference type="Proteomes" id="UP001165060">
    <property type="component" value="Unassembled WGS sequence"/>
</dbReference>
<feature type="compositionally biased region" description="Pro residues" evidence="1">
    <location>
        <begin position="21"/>
        <end position="31"/>
    </location>
</feature>
<accession>A0ABQ6MPT2</accession>
<comment type="caution">
    <text evidence="2">The sequence shown here is derived from an EMBL/GenBank/DDBJ whole genome shotgun (WGS) entry which is preliminary data.</text>
</comment>
<organism evidence="2 3">
    <name type="scientific">Tetraparma gracilis</name>
    <dbReference type="NCBI Taxonomy" id="2962635"/>
    <lineage>
        <taxon>Eukaryota</taxon>
        <taxon>Sar</taxon>
        <taxon>Stramenopiles</taxon>
        <taxon>Ochrophyta</taxon>
        <taxon>Bolidophyceae</taxon>
        <taxon>Parmales</taxon>
        <taxon>Triparmaceae</taxon>
        <taxon>Tetraparma</taxon>
    </lineage>
</organism>
<protein>
    <submittedName>
        <fullName evidence="2">Uncharacterized protein</fullName>
    </submittedName>
</protein>
<reference evidence="2 3" key="1">
    <citation type="journal article" date="2023" name="Commun. Biol.">
        <title>Genome analysis of Parmales, the sister group of diatoms, reveals the evolutionary specialization of diatoms from phago-mixotrophs to photoautotrophs.</title>
        <authorList>
            <person name="Ban H."/>
            <person name="Sato S."/>
            <person name="Yoshikawa S."/>
            <person name="Yamada K."/>
            <person name="Nakamura Y."/>
            <person name="Ichinomiya M."/>
            <person name="Sato N."/>
            <person name="Blanc-Mathieu R."/>
            <person name="Endo H."/>
            <person name="Kuwata A."/>
            <person name="Ogata H."/>
        </authorList>
    </citation>
    <scope>NUCLEOTIDE SEQUENCE [LARGE SCALE GENOMIC DNA]</scope>
</reference>
<feature type="region of interest" description="Disordered" evidence="1">
    <location>
        <begin position="1"/>
        <end position="40"/>
    </location>
</feature>
<evidence type="ECO:0000256" key="1">
    <source>
        <dbReference type="SAM" id="MobiDB-lite"/>
    </source>
</evidence>
<proteinExistence type="predicted"/>
<keyword evidence="3" id="KW-1185">Reference proteome</keyword>